<gene>
    <name evidence="2" type="ordered locus">bpr_II025</name>
</gene>
<reference evidence="2 3" key="1">
    <citation type="journal article" date="2010" name="PLoS ONE">
        <title>The glycobiome of the rumen bacterium Butyrivibrio proteoclasticus B316(T) highlights adaptation to a polysaccharide-rich environment.</title>
        <authorList>
            <person name="Kelly W.J."/>
            <person name="Leahy S.C."/>
            <person name="Altermann E."/>
            <person name="Yeoman C.J."/>
            <person name="Dunne J.C."/>
            <person name="Kong Z."/>
            <person name="Pacheco D.M."/>
            <person name="Li D."/>
            <person name="Noel S.J."/>
            <person name="Moon C.D."/>
            <person name="Cookson A.L."/>
            <person name="Attwood G.T."/>
        </authorList>
    </citation>
    <scope>NUCLEOTIDE SEQUENCE [LARGE SCALE GENOMIC DNA]</scope>
    <source>
        <strain evidence="3">ATCC 51982 / DSM 14932 / B316</strain>
        <plasmid evidence="3">Plasmid pCY360</plasmid>
    </source>
</reference>
<dbReference type="KEGG" id="bpb:bpr_II025"/>
<keyword evidence="3" id="KW-1185">Reference proteome</keyword>
<accession>E0S3I4</accession>
<sequence>MRKDENGNIVLTTPEEKQALRDALPVVKEGFEVECPLCKEKYKLPYVCAGKQLECTCGNSFQVRELTAKEQKNKFFQENKKYFYAASAFLLILLLYLTMQLI</sequence>
<keyword evidence="1" id="KW-0812">Transmembrane</keyword>
<keyword evidence="1" id="KW-1133">Transmembrane helix</keyword>
<keyword evidence="2" id="KW-0614">Plasmid</keyword>
<keyword evidence="1" id="KW-0472">Membrane</keyword>
<dbReference type="Proteomes" id="UP000001299">
    <property type="component" value="Plasmid pCY360"/>
</dbReference>
<protein>
    <submittedName>
        <fullName evidence="2">Uncharacterized protein</fullName>
    </submittedName>
</protein>
<feature type="transmembrane region" description="Helical" evidence="1">
    <location>
        <begin position="82"/>
        <end position="99"/>
    </location>
</feature>
<name>E0S3I4_BUTPB</name>
<evidence type="ECO:0000313" key="2">
    <source>
        <dbReference type="EMBL" id="ADL35966.1"/>
    </source>
</evidence>
<dbReference type="AlphaFoldDB" id="E0S3I4"/>
<dbReference type="EMBL" id="CP001812">
    <property type="protein sequence ID" value="ADL35966.1"/>
    <property type="molecule type" value="Genomic_DNA"/>
</dbReference>
<evidence type="ECO:0000256" key="1">
    <source>
        <dbReference type="SAM" id="Phobius"/>
    </source>
</evidence>
<evidence type="ECO:0000313" key="3">
    <source>
        <dbReference type="Proteomes" id="UP000001299"/>
    </source>
</evidence>
<geneLocation type="plasmid" evidence="2 3">
    <name>pCY360</name>
</geneLocation>
<dbReference type="RefSeq" id="WP_013282616.1">
    <property type="nucleotide sequence ID" value="NC_014389.1"/>
</dbReference>
<dbReference type="HOGENOM" id="CLU_2272196_0_0_9"/>
<proteinExistence type="predicted"/>
<organism evidence="2 3">
    <name type="scientific">Butyrivibrio proteoclasticus (strain ATCC 51982 / DSM 14932 / B316)</name>
    <name type="common">Clostridium proteoclasticum</name>
    <dbReference type="NCBI Taxonomy" id="515622"/>
    <lineage>
        <taxon>Bacteria</taxon>
        <taxon>Bacillati</taxon>
        <taxon>Bacillota</taxon>
        <taxon>Clostridia</taxon>
        <taxon>Lachnospirales</taxon>
        <taxon>Lachnospiraceae</taxon>
        <taxon>Butyrivibrio</taxon>
    </lineage>
</organism>